<evidence type="ECO:0000313" key="4">
    <source>
        <dbReference type="Proteomes" id="UP000198611"/>
    </source>
</evidence>
<organism evidence="3 4">
    <name type="scientific">Thiohalospira halophila DSM 15071</name>
    <dbReference type="NCBI Taxonomy" id="1123397"/>
    <lineage>
        <taxon>Bacteria</taxon>
        <taxon>Pseudomonadati</taxon>
        <taxon>Pseudomonadota</taxon>
        <taxon>Gammaproteobacteria</taxon>
        <taxon>Thiohalospirales</taxon>
        <taxon>Thiohalospiraceae</taxon>
        <taxon>Thiohalospira</taxon>
    </lineage>
</organism>
<dbReference type="Pfam" id="PF00563">
    <property type="entry name" value="EAL"/>
    <property type="match status" value="1"/>
</dbReference>
<evidence type="ECO:0000313" key="3">
    <source>
        <dbReference type="EMBL" id="SFD02016.1"/>
    </source>
</evidence>
<feature type="domain" description="EAL" evidence="1">
    <location>
        <begin position="1"/>
        <end position="205"/>
    </location>
</feature>
<dbReference type="PANTHER" id="PTHR33525:SF4">
    <property type="entry name" value="CYCLIC DI-GMP PHOSPHODIESTERASE CDGJ"/>
    <property type="match status" value="1"/>
</dbReference>
<dbReference type="InterPro" id="IPR052340">
    <property type="entry name" value="RNase_Y/CdgJ"/>
</dbReference>
<dbReference type="InterPro" id="IPR035919">
    <property type="entry name" value="EAL_sf"/>
</dbReference>
<dbReference type="SUPFAM" id="SSF141868">
    <property type="entry name" value="EAL domain-like"/>
    <property type="match status" value="1"/>
</dbReference>
<dbReference type="SMART" id="SM00052">
    <property type="entry name" value="EAL"/>
    <property type="match status" value="1"/>
</dbReference>
<dbReference type="PROSITE" id="PS51833">
    <property type="entry name" value="HDOD"/>
    <property type="match status" value="1"/>
</dbReference>
<feature type="domain" description="HDOD" evidence="2">
    <location>
        <begin position="199"/>
        <end position="385"/>
    </location>
</feature>
<dbReference type="Gene3D" id="1.10.3210.10">
    <property type="entry name" value="Hypothetical protein af1432"/>
    <property type="match status" value="1"/>
</dbReference>
<dbReference type="Pfam" id="PF08668">
    <property type="entry name" value="HDOD"/>
    <property type="match status" value="1"/>
</dbReference>
<sequence length="402" mass="45950">MQDFFIARQAIYDPHQEVRGYELLARSNAQENANTLPGERATASVLVNAFTEIGLDGLVGEQPAWINLTRDFIGNDLLAGLPRRRIVLELLENIEVDRPLLNQVRRLKAAGSRIALDDFFYRPELEPLIELADVVKVDIRPLEWETVRDHAERLQDAGVTLLAEKVETPEEFSACKEMGFHLYQGFFFCRPKLIQGRRMPANRSVVLQLLAQLEEPETSVNDLERTIRNDVALSYRLLRYLNSAAFMLRQRIETVRRAIVMLGLDRIRHWARILALSHVDDKPSELLRIALIRARMCELKAQHEGLGEEADTYFTIGLFSTLDALLDMTLEDIVASLPLSERVGNALLHHQGDLGRTLACVIHYERAEWECVTEGCQWQPRIKDDYLDAITWADQLSAQLLD</sequence>
<dbReference type="STRING" id="1123397.SAMN05660831_00475"/>
<dbReference type="PROSITE" id="PS50883">
    <property type="entry name" value="EAL"/>
    <property type="match status" value="1"/>
</dbReference>
<dbReference type="EMBL" id="FOMJ01000001">
    <property type="protein sequence ID" value="SFD02016.1"/>
    <property type="molecule type" value="Genomic_DNA"/>
</dbReference>
<name>A0A1I1NX74_9GAMM</name>
<dbReference type="OrthoDB" id="9804751at2"/>
<dbReference type="RefSeq" id="WP_093427134.1">
    <property type="nucleotide sequence ID" value="NZ_FOMJ01000001.1"/>
</dbReference>
<evidence type="ECO:0000259" key="1">
    <source>
        <dbReference type="PROSITE" id="PS50883"/>
    </source>
</evidence>
<dbReference type="InterPro" id="IPR013976">
    <property type="entry name" value="HDOD"/>
</dbReference>
<dbReference type="PIRSF" id="PIRSF003180">
    <property type="entry name" value="DiGMPpdiest_YuxH"/>
    <property type="match status" value="1"/>
</dbReference>
<proteinExistence type="predicted"/>
<reference evidence="3 4" key="1">
    <citation type="submission" date="2016-10" db="EMBL/GenBank/DDBJ databases">
        <authorList>
            <person name="de Groot N.N."/>
        </authorList>
    </citation>
    <scope>NUCLEOTIDE SEQUENCE [LARGE SCALE GENOMIC DNA]</scope>
    <source>
        <strain evidence="3 4">HL3</strain>
    </source>
</reference>
<gene>
    <name evidence="3" type="ORF">SAMN05660831_00475</name>
</gene>
<dbReference type="SUPFAM" id="SSF109604">
    <property type="entry name" value="HD-domain/PDEase-like"/>
    <property type="match status" value="1"/>
</dbReference>
<protein>
    <submittedName>
        <fullName evidence="3">EAL and modified HD-GYP domain-containing signal transduction protein</fullName>
    </submittedName>
</protein>
<dbReference type="InterPro" id="IPR014408">
    <property type="entry name" value="dGMP_Pdiesterase_EAL/HD-GYP"/>
</dbReference>
<dbReference type="AlphaFoldDB" id="A0A1I1NX74"/>
<dbReference type="Proteomes" id="UP000198611">
    <property type="component" value="Unassembled WGS sequence"/>
</dbReference>
<dbReference type="Gene3D" id="3.20.20.450">
    <property type="entry name" value="EAL domain"/>
    <property type="match status" value="1"/>
</dbReference>
<evidence type="ECO:0000259" key="2">
    <source>
        <dbReference type="PROSITE" id="PS51833"/>
    </source>
</evidence>
<dbReference type="InterPro" id="IPR001633">
    <property type="entry name" value="EAL_dom"/>
</dbReference>
<dbReference type="PANTHER" id="PTHR33525">
    <property type="match status" value="1"/>
</dbReference>
<accession>A0A1I1NX74</accession>
<keyword evidence="4" id="KW-1185">Reference proteome</keyword>